<feature type="transmembrane region" description="Helical" evidence="1">
    <location>
        <begin position="98"/>
        <end position="115"/>
    </location>
</feature>
<keyword evidence="1" id="KW-1133">Transmembrane helix</keyword>
<dbReference type="RefSeq" id="WP_134243179.1">
    <property type="nucleotide sequence ID" value="NZ_SNTY01000006.1"/>
</dbReference>
<evidence type="ECO:0000313" key="3">
    <source>
        <dbReference type="Proteomes" id="UP000297834"/>
    </source>
</evidence>
<name>A0A4Y7XFL3_9GAMM</name>
<evidence type="ECO:0000313" key="2">
    <source>
        <dbReference type="EMBL" id="TEU30627.1"/>
    </source>
</evidence>
<gene>
    <name evidence="2" type="ORF">E2B99_01175</name>
</gene>
<keyword evidence="3" id="KW-1185">Reference proteome</keyword>
<sequence>MLWNKYDWPALLATLSLIVLVRESCVWLMGLFAHPELGNLVGLLLLLAILVLWRKIKPLPIRMLDANTHIMKESAFAFLPISAGAIIMLAHLGKELPWFLFILVFSTLLPLWLYAQMAKRWMSSGKQSTALPERKTLRH</sequence>
<protein>
    <recommendedName>
        <fullName evidence="4">CidA/LrgA family protein</fullName>
    </recommendedName>
</protein>
<feature type="transmembrane region" description="Helical" evidence="1">
    <location>
        <begin position="74"/>
        <end position="92"/>
    </location>
</feature>
<dbReference type="OrthoDB" id="6710940at2"/>
<evidence type="ECO:0008006" key="4">
    <source>
        <dbReference type="Google" id="ProtNLM"/>
    </source>
</evidence>
<comment type="caution">
    <text evidence="2">The sequence shown here is derived from an EMBL/GenBank/DDBJ whole genome shotgun (WGS) entry which is preliminary data.</text>
</comment>
<keyword evidence="1" id="KW-0812">Transmembrane</keyword>
<dbReference type="EMBL" id="SNTY01000006">
    <property type="protein sequence ID" value="TEU30627.1"/>
    <property type="molecule type" value="Genomic_DNA"/>
</dbReference>
<dbReference type="AlphaFoldDB" id="A0A4Y7XFL3"/>
<organism evidence="2 3">
    <name type="scientific">Alkanindiges illinoisensis</name>
    <dbReference type="NCBI Taxonomy" id="197183"/>
    <lineage>
        <taxon>Bacteria</taxon>
        <taxon>Pseudomonadati</taxon>
        <taxon>Pseudomonadota</taxon>
        <taxon>Gammaproteobacteria</taxon>
        <taxon>Moraxellales</taxon>
        <taxon>Moraxellaceae</taxon>
        <taxon>Alkanindiges</taxon>
    </lineage>
</organism>
<proteinExistence type="predicted"/>
<evidence type="ECO:0000256" key="1">
    <source>
        <dbReference type="SAM" id="Phobius"/>
    </source>
</evidence>
<dbReference type="Proteomes" id="UP000297834">
    <property type="component" value="Unassembled WGS sequence"/>
</dbReference>
<accession>A0A4Y7XFL3</accession>
<dbReference type="STRING" id="1120977.GCA_000619845_01746"/>
<keyword evidence="1" id="KW-0472">Membrane</keyword>
<feature type="transmembrane region" description="Helical" evidence="1">
    <location>
        <begin position="32"/>
        <end position="53"/>
    </location>
</feature>
<reference evidence="2 3" key="1">
    <citation type="submission" date="2019-03" db="EMBL/GenBank/DDBJ databases">
        <title>Alkanindiges illinoisensis: a potential pathogenic isolated from ascites of a gastric cancer patient with abdominal metastasis.</title>
        <authorList>
            <person name="Hu X."/>
            <person name="Yang B."/>
            <person name="Yan X."/>
            <person name="Lin L."/>
            <person name="Zhao H."/>
            <person name="Zhou F."/>
            <person name="Su B."/>
            <person name="Chen J."/>
            <person name="Rui Y."/>
            <person name="Wang Q."/>
            <person name="Zheng L."/>
        </authorList>
    </citation>
    <scope>NUCLEOTIDE SEQUENCE [LARGE SCALE GENOMIC DNA]</scope>
    <source>
        <strain evidence="2 3">NFYY 23406</strain>
    </source>
</reference>